<sequence length="91" mass="9950">MAVGANVGDWGCQRTSRQLGSPRTAIKRQSGDSWRSVGVSYLLGEGGNLRLKHVDTGLLDSRITVPVRSRRIYDYLGTLGSKEKDQVDSSL</sequence>
<dbReference type="Proteomes" id="UP000807504">
    <property type="component" value="Unassembled WGS sequence"/>
</dbReference>
<protein>
    <submittedName>
        <fullName evidence="1">Uncharacterized protein</fullName>
    </submittedName>
</protein>
<accession>A0A8T0E6T3</accession>
<gene>
    <name evidence="1" type="ORF">HNY73_020092</name>
</gene>
<reference evidence="1" key="1">
    <citation type="journal article" date="2020" name="bioRxiv">
        <title>Chromosome-level reference genome of the European wasp spider Argiope bruennichi: a resource for studies on range expansion and evolutionary adaptation.</title>
        <authorList>
            <person name="Sheffer M.M."/>
            <person name="Hoppe A."/>
            <person name="Krehenwinkel H."/>
            <person name="Uhl G."/>
            <person name="Kuss A.W."/>
            <person name="Jensen L."/>
            <person name="Jensen C."/>
            <person name="Gillespie R.G."/>
            <person name="Hoff K.J."/>
            <person name="Prost S."/>
        </authorList>
    </citation>
    <scope>NUCLEOTIDE SEQUENCE</scope>
</reference>
<dbReference type="EMBL" id="JABXBU010002230">
    <property type="protein sequence ID" value="KAF8767097.1"/>
    <property type="molecule type" value="Genomic_DNA"/>
</dbReference>
<reference evidence="1" key="2">
    <citation type="submission" date="2020-06" db="EMBL/GenBank/DDBJ databases">
        <authorList>
            <person name="Sheffer M."/>
        </authorList>
    </citation>
    <scope>NUCLEOTIDE SEQUENCE</scope>
</reference>
<comment type="caution">
    <text evidence="1">The sequence shown here is derived from an EMBL/GenBank/DDBJ whole genome shotgun (WGS) entry which is preliminary data.</text>
</comment>
<organism evidence="1 2">
    <name type="scientific">Argiope bruennichi</name>
    <name type="common">Wasp spider</name>
    <name type="synonym">Aranea bruennichi</name>
    <dbReference type="NCBI Taxonomy" id="94029"/>
    <lineage>
        <taxon>Eukaryota</taxon>
        <taxon>Metazoa</taxon>
        <taxon>Ecdysozoa</taxon>
        <taxon>Arthropoda</taxon>
        <taxon>Chelicerata</taxon>
        <taxon>Arachnida</taxon>
        <taxon>Araneae</taxon>
        <taxon>Araneomorphae</taxon>
        <taxon>Entelegynae</taxon>
        <taxon>Araneoidea</taxon>
        <taxon>Araneidae</taxon>
        <taxon>Argiope</taxon>
    </lineage>
</organism>
<evidence type="ECO:0000313" key="1">
    <source>
        <dbReference type="EMBL" id="KAF8767097.1"/>
    </source>
</evidence>
<name>A0A8T0E6T3_ARGBR</name>
<evidence type="ECO:0000313" key="2">
    <source>
        <dbReference type="Proteomes" id="UP000807504"/>
    </source>
</evidence>
<proteinExistence type="predicted"/>
<keyword evidence="2" id="KW-1185">Reference proteome</keyword>
<dbReference type="AlphaFoldDB" id="A0A8T0E6T3"/>